<gene>
    <name evidence="2" type="ORF">F4Y08_13525</name>
</gene>
<reference evidence="2" key="1">
    <citation type="submission" date="2019-09" db="EMBL/GenBank/DDBJ databases">
        <title>Characterisation of the sponge microbiome using genome-centric metagenomics.</title>
        <authorList>
            <person name="Engelberts J.P."/>
            <person name="Robbins S.J."/>
            <person name="De Goeij J.M."/>
            <person name="Aranda M."/>
            <person name="Bell S.C."/>
            <person name="Webster N.S."/>
        </authorList>
    </citation>
    <scope>NUCLEOTIDE SEQUENCE</scope>
    <source>
        <strain evidence="2">SB0662_bin_9</strain>
    </source>
</reference>
<organism evidence="2">
    <name type="scientific">Caldilineaceae bacterium SB0662_bin_9</name>
    <dbReference type="NCBI Taxonomy" id="2605258"/>
    <lineage>
        <taxon>Bacteria</taxon>
        <taxon>Bacillati</taxon>
        <taxon>Chloroflexota</taxon>
        <taxon>Caldilineae</taxon>
        <taxon>Caldilineales</taxon>
        <taxon>Caldilineaceae</taxon>
    </lineage>
</organism>
<accession>A0A6B1DY77</accession>
<dbReference type="GO" id="GO:0016020">
    <property type="term" value="C:membrane"/>
    <property type="evidence" value="ECO:0007669"/>
    <property type="project" value="TreeGrafter"/>
</dbReference>
<keyword evidence="2" id="KW-0378">Hydrolase</keyword>
<dbReference type="InterPro" id="IPR000073">
    <property type="entry name" value="AB_hydrolase_1"/>
</dbReference>
<dbReference type="EMBL" id="VXPY01000094">
    <property type="protein sequence ID" value="MYD91334.1"/>
    <property type="molecule type" value="Genomic_DNA"/>
</dbReference>
<name>A0A6B1DY77_9CHLR</name>
<dbReference type="Pfam" id="PF12697">
    <property type="entry name" value="Abhydrolase_6"/>
    <property type="match status" value="1"/>
</dbReference>
<dbReference type="PANTHER" id="PTHR43798">
    <property type="entry name" value="MONOACYLGLYCEROL LIPASE"/>
    <property type="match status" value="1"/>
</dbReference>
<proteinExistence type="predicted"/>
<dbReference type="SUPFAM" id="SSF53474">
    <property type="entry name" value="alpha/beta-Hydrolases"/>
    <property type="match status" value="1"/>
</dbReference>
<dbReference type="InterPro" id="IPR050266">
    <property type="entry name" value="AB_hydrolase_sf"/>
</dbReference>
<sequence length="288" mass="31985">MLNTRFINLPGREITLHMRCANAEDGPVFVMSHGLSSNCLTWEQVALKLHGAGCAVATVDQRGHGRSDKPDCGYEFESISADMEAVITALKLERPVFLGQSWGGNVALHLAATRPGLLSGVGFIDGGFLSLRKSLGSDWETVKERLSPPDFRGRQVEDMREAIQSNHSDWTPTGVQHTLGNFAVADDGTVSPNLSLDNHLRILRALWEMEPADYYREVRVPVLICPAESSDDPERAGYRRQQVAHAEASLERCRTVWFEDTDHDIHVHRPDRLANVLLEAVSSGFWSD</sequence>
<feature type="domain" description="AB hydrolase-1" evidence="1">
    <location>
        <begin position="30"/>
        <end position="275"/>
    </location>
</feature>
<protein>
    <submittedName>
        <fullName evidence="2">Alpha/beta hydrolase</fullName>
    </submittedName>
</protein>
<dbReference type="PANTHER" id="PTHR43798:SF27">
    <property type="entry name" value="HYDROLASE ALPHA_BETA HYDROLASE FOLD FAMILY"/>
    <property type="match status" value="1"/>
</dbReference>
<dbReference type="Gene3D" id="3.40.50.1820">
    <property type="entry name" value="alpha/beta hydrolase"/>
    <property type="match status" value="1"/>
</dbReference>
<dbReference type="InterPro" id="IPR029058">
    <property type="entry name" value="AB_hydrolase_fold"/>
</dbReference>
<dbReference type="GO" id="GO:0016787">
    <property type="term" value="F:hydrolase activity"/>
    <property type="evidence" value="ECO:0007669"/>
    <property type="project" value="UniProtKB-KW"/>
</dbReference>
<dbReference type="AlphaFoldDB" id="A0A6B1DY77"/>
<evidence type="ECO:0000313" key="2">
    <source>
        <dbReference type="EMBL" id="MYD91334.1"/>
    </source>
</evidence>
<evidence type="ECO:0000259" key="1">
    <source>
        <dbReference type="Pfam" id="PF12697"/>
    </source>
</evidence>
<comment type="caution">
    <text evidence="2">The sequence shown here is derived from an EMBL/GenBank/DDBJ whole genome shotgun (WGS) entry which is preliminary data.</text>
</comment>